<accession>A0A9X7VXB3</accession>
<proteinExistence type="predicted"/>
<keyword evidence="2" id="KW-1185">Reference proteome</keyword>
<name>A0A9X7VXB3_9BACL</name>
<sequence>MSFRGTFIQRINDLYQDTAIRRKSIEMDWRRIQGYFRSFIEEIHEVQDFACASVSDSESELVLAVEGKELAFRKRDNVIQVVTNGRHHDFLHPTIEGFCVNYEDKKVLEVIDDYMRVAFQSALEEMD</sequence>
<reference evidence="1 2" key="1">
    <citation type="submission" date="2021-02" db="EMBL/GenBank/DDBJ databases">
        <title>Alicyclobacillus curvatus sp. nov. and Alicyclobacillus mengziensis sp. nov., two acidophilic bacteria isolated from acid mine drainage.</title>
        <authorList>
            <person name="Huang Y."/>
        </authorList>
    </citation>
    <scope>NUCLEOTIDE SEQUENCE [LARGE SCALE GENOMIC DNA]</scope>
    <source>
        <strain evidence="1 2">S30H14</strain>
    </source>
</reference>
<protein>
    <submittedName>
        <fullName evidence="1">Uncharacterized protein</fullName>
    </submittedName>
</protein>
<dbReference type="AlphaFoldDB" id="A0A9X7VXB3"/>
<evidence type="ECO:0000313" key="1">
    <source>
        <dbReference type="EMBL" id="QSO46349.1"/>
    </source>
</evidence>
<organism evidence="1 2">
    <name type="scientific">Alicyclobacillus mengziensis</name>
    <dbReference type="NCBI Taxonomy" id="2931921"/>
    <lineage>
        <taxon>Bacteria</taxon>
        <taxon>Bacillati</taxon>
        <taxon>Bacillota</taxon>
        <taxon>Bacilli</taxon>
        <taxon>Bacillales</taxon>
        <taxon>Alicyclobacillaceae</taxon>
        <taxon>Alicyclobacillus</taxon>
    </lineage>
</organism>
<gene>
    <name evidence="1" type="ORF">JZ786_17895</name>
</gene>
<dbReference type="KEGG" id="afx:JZ786_17895"/>
<evidence type="ECO:0000313" key="2">
    <source>
        <dbReference type="Proteomes" id="UP000663505"/>
    </source>
</evidence>
<dbReference type="RefSeq" id="WP_206655718.1">
    <property type="nucleotide sequence ID" value="NZ_CP071182.1"/>
</dbReference>
<dbReference type="EMBL" id="CP071182">
    <property type="protein sequence ID" value="QSO46349.1"/>
    <property type="molecule type" value="Genomic_DNA"/>
</dbReference>
<dbReference type="Proteomes" id="UP000663505">
    <property type="component" value="Chromosome"/>
</dbReference>